<dbReference type="NCBIfam" id="TIGR00711">
    <property type="entry name" value="efflux_EmrB"/>
    <property type="match status" value="1"/>
</dbReference>
<name>A0A9E2NX11_9FUSO</name>
<dbReference type="InterPro" id="IPR004638">
    <property type="entry name" value="EmrB-like"/>
</dbReference>
<evidence type="ECO:0000313" key="10">
    <source>
        <dbReference type="Proteomes" id="UP000724657"/>
    </source>
</evidence>
<feature type="transmembrane region" description="Helical" evidence="7">
    <location>
        <begin position="332"/>
        <end position="350"/>
    </location>
</feature>
<proteinExistence type="predicted"/>
<feature type="transmembrane region" description="Helical" evidence="7">
    <location>
        <begin position="132"/>
        <end position="154"/>
    </location>
</feature>
<dbReference type="InterPro" id="IPR020846">
    <property type="entry name" value="MFS_dom"/>
</dbReference>
<feature type="transmembrane region" description="Helical" evidence="7">
    <location>
        <begin position="195"/>
        <end position="216"/>
    </location>
</feature>
<dbReference type="CDD" id="cd17503">
    <property type="entry name" value="MFS_LmrB_MDR_like"/>
    <property type="match status" value="1"/>
</dbReference>
<feature type="domain" description="Major facilitator superfamily (MFS) profile" evidence="8">
    <location>
        <begin position="9"/>
        <end position="492"/>
    </location>
</feature>
<dbReference type="GO" id="GO:0022857">
    <property type="term" value="F:transmembrane transporter activity"/>
    <property type="evidence" value="ECO:0007669"/>
    <property type="project" value="InterPro"/>
</dbReference>
<evidence type="ECO:0000256" key="5">
    <source>
        <dbReference type="ARBA" id="ARBA00022989"/>
    </source>
</evidence>
<feature type="transmembrane region" description="Helical" evidence="7">
    <location>
        <begin position="471"/>
        <end position="489"/>
    </location>
</feature>
<evidence type="ECO:0000256" key="4">
    <source>
        <dbReference type="ARBA" id="ARBA00022692"/>
    </source>
</evidence>
<keyword evidence="4 7" id="KW-0812">Transmembrane</keyword>
<dbReference type="InterPro" id="IPR011701">
    <property type="entry name" value="MFS"/>
</dbReference>
<keyword evidence="5 7" id="KW-1133">Transmembrane helix</keyword>
<dbReference type="PROSITE" id="PS50850">
    <property type="entry name" value="MFS"/>
    <property type="match status" value="1"/>
</dbReference>
<dbReference type="AlphaFoldDB" id="A0A9E2NX11"/>
<reference evidence="9" key="1">
    <citation type="journal article" date="2021" name="PeerJ">
        <title>Extensive microbial diversity within the chicken gut microbiome revealed by metagenomics and culture.</title>
        <authorList>
            <person name="Gilroy R."/>
            <person name="Ravi A."/>
            <person name="Getino M."/>
            <person name="Pursley I."/>
            <person name="Horton D.L."/>
            <person name="Alikhan N.F."/>
            <person name="Baker D."/>
            <person name="Gharbi K."/>
            <person name="Hall N."/>
            <person name="Watson M."/>
            <person name="Adriaenssens E.M."/>
            <person name="Foster-Nyarko E."/>
            <person name="Jarju S."/>
            <person name="Secka A."/>
            <person name="Antonio M."/>
            <person name="Oren A."/>
            <person name="Chaudhuri R.R."/>
            <person name="La Ragione R."/>
            <person name="Hildebrand F."/>
            <person name="Pallen M.J."/>
        </authorList>
    </citation>
    <scope>NUCLEOTIDE SEQUENCE</scope>
    <source>
        <strain evidence="9">A6-441</strain>
    </source>
</reference>
<gene>
    <name evidence="9" type="ORF">IAA47_05280</name>
</gene>
<feature type="transmembrane region" description="Helical" evidence="7">
    <location>
        <begin position="160"/>
        <end position="183"/>
    </location>
</feature>
<dbReference type="PANTHER" id="PTHR23501:SF174">
    <property type="entry name" value="MULTIDRUG EXPORT PROTEIN EMRB-RELATED"/>
    <property type="match status" value="1"/>
</dbReference>
<dbReference type="PRINTS" id="PR01036">
    <property type="entry name" value="TCRTETB"/>
</dbReference>
<sequence>MMSLEIVMATLALAIGSFMNVLDSTIVNVSLSHIAGDFAVAPTQGTWVITSYAVAEAIFLPLIGWLTKRFGIVKQYMVATLLFTGASVLCGLSFSFEFLLFARVLQGIVGASMIPLSQTLMLGFYPKEKKGIALGIWSMTVILAPVFGPMIGGWITDSFSWRWCFYINIPFGLISTFIVYSIFKKKGYKDKIEKAPIDIWGLVFLIIGIGSLQIMLDKGNDLDWFSSPLIVGLTIIAFIFLVLLVIWEWYQDNPVVNIRLFLNRNFSVGSVCLTIGSIAFFAAVVVIPLWLQNYMGYTALKSGLTTCTMGISSLFLAPILGSMLTKYDARKFAMIGFLAFAISSFTFSYSPDVTSGYIAFSRFITGFGLGFFFIPLNAITLSDIPPEELAGASGLYNFMRNIGNSFGTSLATNFWNNKMAFHHEEMVASIQNGNLNFISYINSMSGTLHDKLAYINEIITLQSAIMGVNDIILVSGIMMLILTPFIFIAKRK</sequence>
<dbReference type="GO" id="GO:0005886">
    <property type="term" value="C:plasma membrane"/>
    <property type="evidence" value="ECO:0007669"/>
    <property type="project" value="UniProtKB-SubCell"/>
</dbReference>
<dbReference type="Proteomes" id="UP000724657">
    <property type="component" value="Unassembled WGS sequence"/>
</dbReference>
<feature type="transmembrane region" description="Helical" evidence="7">
    <location>
        <begin position="107"/>
        <end position="125"/>
    </location>
</feature>
<dbReference type="Pfam" id="PF07690">
    <property type="entry name" value="MFS_1"/>
    <property type="match status" value="1"/>
</dbReference>
<dbReference type="InterPro" id="IPR036259">
    <property type="entry name" value="MFS_trans_sf"/>
</dbReference>
<feature type="transmembrane region" description="Helical" evidence="7">
    <location>
        <begin position="356"/>
        <end position="376"/>
    </location>
</feature>
<evidence type="ECO:0000256" key="3">
    <source>
        <dbReference type="ARBA" id="ARBA00022475"/>
    </source>
</evidence>
<feature type="transmembrane region" description="Helical" evidence="7">
    <location>
        <begin position="271"/>
        <end position="291"/>
    </location>
</feature>
<comment type="subcellular location">
    <subcellularLocation>
        <location evidence="1">Cell membrane</location>
        <topology evidence="1">Multi-pass membrane protein</topology>
    </subcellularLocation>
</comment>
<keyword evidence="6 7" id="KW-0472">Membrane</keyword>
<evidence type="ECO:0000256" key="6">
    <source>
        <dbReference type="ARBA" id="ARBA00023136"/>
    </source>
</evidence>
<organism evidence="9 10">
    <name type="scientific">Candidatus Fusobacterium pullicola</name>
    <dbReference type="NCBI Taxonomy" id="2838601"/>
    <lineage>
        <taxon>Bacteria</taxon>
        <taxon>Fusobacteriati</taxon>
        <taxon>Fusobacteriota</taxon>
        <taxon>Fusobacteriia</taxon>
        <taxon>Fusobacteriales</taxon>
        <taxon>Fusobacteriaceae</taxon>
        <taxon>Fusobacterium</taxon>
    </lineage>
</organism>
<dbReference type="Gene3D" id="1.20.1250.20">
    <property type="entry name" value="MFS general substrate transporter like domains"/>
    <property type="match status" value="1"/>
</dbReference>
<keyword evidence="2" id="KW-0813">Transport</keyword>
<evidence type="ECO:0000256" key="2">
    <source>
        <dbReference type="ARBA" id="ARBA00022448"/>
    </source>
</evidence>
<dbReference type="EMBL" id="JAHLFN010000053">
    <property type="protein sequence ID" value="MBU3842379.1"/>
    <property type="molecule type" value="Genomic_DNA"/>
</dbReference>
<dbReference type="SUPFAM" id="SSF103473">
    <property type="entry name" value="MFS general substrate transporter"/>
    <property type="match status" value="1"/>
</dbReference>
<evidence type="ECO:0000313" key="9">
    <source>
        <dbReference type="EMBL" id="MBU3842379.1"/>
    </source>
</evidence>
<feature type="transmembrane region" description="Helical" evidence="7">
    <location>
        <begin position="78"/>
        <end position="101"/>
    </location>
</feature>
<reference evidence="9" key="2">
    <citation type="submission" date="2021-04" db="EMBL/GenBank/DDBJ databases">
        <authorList>
            <person name="Gilroy R."/>
        </authorList>
    </citation>
    <scope>NUCLEOTIDE SEQUENCE</scope>
    <source>
        <strain evidence="9">A6-441</strain>
    </source>
</reference>
<evidence type="ECO:0000259" key="8">
    <source>
        <dbReference type="PROSITE" id="PS50850"/>
    </source>
</evidence>
<dbReference type="PANTHER" id="PTHR23501">
    <property type="entry name" value="MAJOR FACILITATOR SUPERFAMILY"/>
    <property type="match status" value="1"/>
</dbReference>
<feature type="transmembrane region" description="Helical" evidence="7">
    <location>
        <begin position="303"/>
        <end position="320"/>
    </location>
</feature>
<evidence type="ECO:0000256" key="7">
    <source>
        <dbReference type="SAM" id="Phobius"/>
    </source>
</evidence>
<feature type="transmembrane region" description="Helical" evidence="7">
    <location>
        <begin position="228"/>
        <end position="250"/>
    </location>
</feature>
<protein>
    <submittedName>
        <fullName evidence="9">DHA2 family efflux MFS transporter permease subunit</fullName>
    </submittedName>
</protein>
<comment type="caution">
    <text evidence="9">The sequence shown here is derived from an EMBL/GenBank/DDBJ whole genome shotgun (WGS) entry which is preliminary data.</text>
</comment>
<accession>A0A9E2NX11</accession>
<feature type="transmembrane region" description="Helical" evidence="7">
    <location>
        <begin position="47"/>
        <end position="66"/>
    </location>
</feature>
<evidence type="ECO:0000256" key="1">
    <source>
        <dbReference type="ARBA" id="ARBA00004651"/>
    </source>
</evidence>
<dbReference type="Gene3D" id="1.20.1720.10">
    <property type="entry name" value="Multidrug resistance protein D"/>
    <property type="match status" value="1"/>
</dbReference>
<keyword evidence="3" id="KW-1003">Cell membrane</keyword>